<dbReference type="InterPro" id="IPR002925">
    <property type="entry name" value="Dienelactn_hydro"/>
</dbReference>
<dbReference type="STRING" id="503106.A0A218Z3M0"/>
<dbReference type="PANTHER" id="PTHR17630">
    <property type="entry name" value="DIENELACTONE HYDROLASE"/>
    <property type="match status" value="1"/>
</dbReference>
<reference evidence="3 4" key="1">
    <citation type="submission" date="2017-04" db="EMBL/GenBank/DDBJ databases">
        <title>Draft genome sequence of Marssonina coronaria NL1: causal agent of apple blotch.</title>
        <authorList>
            <person name="Cheng Q."/>
        </authorList>
    </citation>
    <scope>NUCLEOTIDE SEQUENCE [LARGE SCALE GENOMIC DNA]</scope>
    <source>
        <strain evidence="3 4">NL1</strain>
    </source>
</reference>
<evidence type="ECO:0000256" key="1">
    <source>
        <dbReference type="SAM" id="MobiDB-lite"/>
    </source>
</evidence>
<dbReference type="OrthoDB" id="1393670at2759"/>
<evidence type="ECO:0000313" key="4">
    <source>
        <dbReference type="Proteomes" id="UP000242519"/>
    </source>
</evidence>
<name>A0A218Z3M0_9HELO</name>
<gene>
    <name evidence="3" type="ORF">B2J93_5209</name>
</gene>
<dbReference type="Pfam" id="PF01738">
    <property type="entry name" value="DLH"/>
    <property type="match status" value="1"/>
</dbReference>
<dbReference type="GO" id="GO:0016787">
    <property type="term" value="F:hydrolase activity"/>
    <property type="evidence" value="ECO:0007669"/>
    <property type="project" value="InterPro"/>
</dbReference>
<organism evidence="3 4">
    <name type="scientific">Diplocarpon coronariae</name>
    <dbReference type="NCBI Taxonomy" id="2795749"/>
    <lineage>
        <taxon>Eukaryota</taxon>
        <taxon>Fungi</taxon>
        <taxon>Dikarya</taxon>
        <taxon>Ascomycota</taxon>
        <taxon>Pezizomycotina</taxon>
        <taxon>Leotiomycetes</taxon>
        <taxon>Helotiales</taxon>
        <taxon>Drepanopezizaceae</taxon>
        <taxon>Diplocarpon</taxon>
    </lineage>
</organism>
<dbReference type="Gene3D" id="3.40.50.1820">
    <property type="entry name" value="alpha/beta hydrolase"/>
    <property type="match status" value="1"/>
</dbReference>
<keyword evidence="4" id="KW-1185">Reference proteome</keyword>
<protein>
    <recommendedName>
        <fullName evidence="2">Dienelactone hydrolase domain-containing protein</fullName>
    </recommendedName>
</protein>
<dbReference type="AlphaFoldDB" id="A0A218Z3M0"/>
<accession>A0A218Z3M0</accession>
<dbReference type="PANTHER" id="PTHR17630:SF80">
    <property type="entry name" value="DIENELACTONE HYDROLASE DOMAIN-CONTAINING PROTEIN"/>
    <property type="match status" value="1"/>
</dbReference>
<feature type="domain" description="Dienelactone hydrolase" evidence="2">
    <location>
        <begin position="66"/>
        <end position="326"/>
    </location>
</feature>
<feature type="region of interest" description="Disordered" evidence="1">
    <location>
        <begin position="1"/>
        <end position="58"/>
    </location>
</feature>
<dbReference type="EMBL" id="MZNU01000222">
    <property type="protein sequence ID" value="OWP02578.1"/>
    <property type="molecule type" value="Genomic_DNA"/>
</dbReference>
<proteinExistence type="predicted"/>
<dbReference type="Proteomes" id="UP000242519">
    <property type="component" value="Unassembled WGS sequence"/>
</dbReference>
<comment type="caution">
    <text evidence="3">The sequence shown here is derived from an EMBL/GenBank/DDBJ whole genome shotgun (WGS) entry which is preliminary data.</text>
</comment>
<evidence type="ECO:0000259" key="2">
    <source>
        <dbReference type="Pfam" id="PF01738"/>
    </source>
</evidence>
<dbReference type="InParanoid" id="A0A218Z3M0"/>
<evidence type="ECO:0000313" key="3">
    <source>
        <dbReference type="EMBL" id="OWP02578.1"/>
    </source>
</evidence>
<dbReference type="InterPro" id="IPR029058">
    <property type="entry name" value="AB_hydrolase_fold"/>
</dbReference>
<sequence>MAEPENATKAPENDAAETSAPSIVPGDTPAQTGASMGGLGEHCVKDRPTPVGVGPSGEMTQLGGVDVYISKPADYPHAPSKLLLFLTGATGLHAENNQIQADRFAEDGFLVVLPDMFSDDPLPGSATYEEDKDPSIIEQIKMRAAETAKSFLIDMWLARQTPEKVLPIIHKVIEAAKDEFADAVANGSGIYSVGYCFGGRMTLLLAGEKADTIQWGQQVKDEEAGVVKKGPYIKAGAIAHATLVTREDFQGTKSPLAFICVENDQLFADEIKEYGEKYLKENNIVNEFKTYSGVPHGFGVVGEYEDSKIKAAQAEAFEQMSAWLKAH</sequence>
<dbReference type="SUPFAM" id="SSF53474">
    <property type="entry name" value="alpha/beta-Hydrolases"/>
    <property type="match status" value="1"/>
</dbReference>